<evidence type="ECO:0000313" key="4">
    <source>
        <dbReference type="EMBL" id="EPR32906.1"/>
    </source>
</evidence>
<dbReference type="PANTHER" id="PTHR31088">
    <property type="entry name" value="MEMBRANE-ASSOCIATED PROTEIN VIPP1, CHLOROPLASTIC"/>
    <property type="match status" value="1"/>
</dbReference>
<dbReference type="Proteomes" id="UP000014975">
    <property type="component" value="Unassembled WGS sequence"/>
</dbReference>
<feature type="region of interest" description="Disordered" evidence="3">
    <location>
        <begin position="195"/>
        <end position="225"/>
    </location>
</feature>
<feature type="compositionally biased region" description="Basic and acidic residues" evidence="3">
    <location>
        <begin position="210"/>
        <end position="225"/>
    </location>
</feature>
<protein>
    <submittedName>
        <fullName evidence="4">Phage shock protein A, PspA</fullName>
    </submittedName>
</protein>
<dbReference type="GO" id="GO:0009271">
    <property type="term" value="P:phage shock"/>
    <property type="evidence" value="ECO:0007669"/>
    <property type="project" value="TreeGrafter"/>
</dbReference>
<evidence type="ECO:0000256" key="1">
    <source>
        <dbReference type="ARBA" id="ARBA00043985"/>
    </source>
</evidence>
<gene>
    <name evidence="4" type="ORF">dsat_0347</name>
</gene>
<dbReference type="PATRIC" id="fig|1121439.3.peg.1696"/>
<dbReference type="InterPro" id="IPR014319">
    <property type="entry name" value="Phageshock_PspA"/>
</dbReference>
<dbReference type="eggNOG" id="COG1842">
    <property type="taxonomic scope" value="Bacteria"/>
</dbReference>
<feature type="coiled-coil region" evidence="2">
    <location>
        <begin position="87"/>
        <end position="142"/>
    </location>
</feature>
<dbReference type="OrthoDB" id="9779630at2"/>
<evidence type="ECO:0000256" key="3">
    <source>
        <dbReference type="SAM" id="MobiDB-lite"/>
    </source>
</evidence>
<dbReference type="EMBL" id="ATHI01000026">
    <property type="protein sequence ID" value="EPR32906.1"/>
    <property type="molecule type" value="Genomic_DNA"/>
</dbReference>
<dbReference type="InterPro" id="IPR007157">
    <property type="entry name" value="PspA_VIPP1"/>
</dbReference>
<dbReference type="PANTHER" id="PTHR31088:SF6">
    <property type="entry name" value="PHAGE SHOCK PROTEIN A"/>
    <property type="match status" value="1"/>
</dbReference>
<dbReference type="NCBIfam" id="TIGR02977">
    <property type="entry name" value="phageshock_pspA"/>
    <property type="match status" value="1"/>
</dbReference>
<comment type="caution">
    <text evidence="4">The sequence shown here is derived from an EMBL/GenBank/DDBJ whole genome shotgun (WGS) entry which is preliminary data.</text>
</comment>
<evidence type="ECO:0000313" key="5">
    <source>
        <dbReference type="Proteomes" id="UP000014975"/>
    </source>
</evidence>
<keyword evidence="5" id="KW-1185">Reference proteome</keyword>
<accession>S7T8I9</accession>
<dbReference type="GO" id="GO:0005829">
    <property type="term" value="C:cytosol"/>
    <property type="evidence" value="ECO:0007669"/>
    <property type="project" value="TreeGrafter"/>
</dbReference>
<organism evidence="4 5">
    <name type="scientific">Alkalidesulfovibrio alkalitolerans DSM 16529</name>
    <dbReference type="NCBI Taxonomy" id="1121439"/>
    <lineage>
        <taxon>Bacteria</taxon>
        <taxon>Pseudomonadati</taxon>
        <taxon>Thermodesulfobacteriota</taxon>
        <taxon>Desulfovibrionia</taxon>
        <taxon>Desulfovibrionales</taxon>
        <taxon>Desulfovibrionaceae</taxon>
        <taxon>Alkalidesulfovibrio</taxon>
    </lineage>
</organism>
<evidence type="ECO:0000256" key="2">
    <source>
        <dbReference type="SAM" id="Coils"/>
    </source>
</evidence>
<reference evidence="4 5" key="1">
    <citation type="journal article" date="2013" name="Genome Announc.">
        <title>Draft genome sequences for three mercury-methylating, sulfate-reducing bacteria.</title>
        <authorList>
            <person name="Brown S.D."/>
            <person name="Hurt R.A.Jr."/>
            <person name="Gilmour C.C."/>
            <person name="Elias D.A."/>
        </authorList>
    </citation>
    <scope>NUCLEOTIDE SEQUENCE [LARGE SCALE GENOMIC DNA]</scope>
    <source>
        <strain evidence="4 5">DSM 16529</strain>
    </source>
</reference>
<name>S7T8I9_9BACT</name>
<dbReference type="RefSeq" id="WP_020887041.1">
    <property type="nucleotide sequence ID" value="NZ_ATHI01000026.1"/>
</dbReference>
<sequence length="225" mass="25787">MGIFSRFKDIISANLNSMLDKAEDPEKMIRLMVREMEETLVELKASCASAMAARASVARDLDALSAKVGTWEERARLAVSKGRDDLAREALAEKKRLARRIESLDEELGQADALVGQAQEDIAALEAKLASAREKQRMLVQRHGRAEHRTRCRRRIQAAESSDAFLRFDRFEREIERMEAEAEVEGLSRGKRSDLEDEFRQLERDEDVERELSSIKRDLEREPRA</sequence>
<keyword evidence="2" id="KW-0175">Coiled coil</keyword>
<dbReference type="AlphaFoldDB" id="S7T8I9"/>
<dbReference type="Pfam" id="PF04012">
    <property type="entry name" value="PspA_IM30"/>
    <property type="match status" value="1"/>
</dbReference>
<proteinExistence type="inferred from homology"/>
<comment type="similarity">
    <text evidence="1">Belongs to the PspA/Vipp/IM30 family.</text>
</comment>
<dbReference type="STRING" id="1121439.dsat_0347"/>